<dbReference type="OrthoDB" id="416950at2759"/>
<evidence type="ECO:0000313" key="3">
    <source>
        <dbReference type="Proteomes" id="UP000601435"/>
    </source>
</evidence>
<organism evidence="2 3">
    <name type="scientific">Symbiodinium necroappetens</name>
    <dbReference type="NCBI Taxonomy" id="1628268"/>
    <lineage>
        <taxon>Eukaryota</taxon>
        <taxon>Sar</taxon>
        <taxon>Alveolata</taxon>
        <taxon>Dinophyceae</taxon>
        <taxon>Suessiales</taxon>
        <taxon>Symbiodiniaceae</taxon>
        <taxon>Symbiodinium</taxon>
    </lineage>
</organism>
<feature type="transmembrane region" description="Helical" evidence="1">
    <location>
        <begin position="124"/>
        <end position="146"/>
    </location>
</feature>
<keyword evidence="1" id="KW-0472">Membrane</keyword>
<dbReference type="EMBL" id="CAJNJA010076359">
    <property type="protein sequence ID" value="CAE7917572.1"/>
    <property type="molecule type" value="Genomic_DNA"/>
</dbReference>
<feature type="transmembrane region" description="Helical" evidence="1">
    <location>
        <begin position="21"/>
        <end position="44"/>
    </location>
</feature>
<proteinExistence type="predicted"/>
<feature type="transmembrane region" description="Helical" evidence="1">
    <location>
        <begin position="243"/>
        <end position="260"/>
    </location>
</feature>
<accession>A0A813BQJ7</accession>
<comment type="caution">
    <text evidence="2">The sequence shown here is derived from an EMBL/GenBank/DDBJ whole genome shotgun (WGS) entry which is preliminary data.</text>
</comment>
<evidence type="ECO:0000256" key="1">
    <source>
        <dbReference type="SAM" id="Phobius"/>
    </source>
</evidence>
<name>A0A813BQJ7_9DINO</name>
<feature type="transmembrane region" description="Helical" evidence="1">
    <location>
        <begin position="84"/>
        <end position="103"/>
    </location>
</feature>
<keyword evidence="1" id="KW-1133">Transmembrane helix</keyword>
<evidence type="ECO:0000313" key="2">
    <source>
        <dbReference type="EMBL" id="CAE7917572.1"/>
    </source>
</evidence>
<dbReference type="AlphaFoldDB" id="A0A813BQJ7"/>
<gene>
    <name evidence="2" type="ORF">SNEC2469_LOCUS31467</name>
</gene>
<feature type="transmembrane region" description="Helical" evidence="1">
    <location>
        <begin position="200"/>
        <end position="223"/>
    </location>
</feature>
<protein>
    <submittedName>
        <fullName evidence="2">Uncharacterized protein</fullName>
    </submittedName>
</protein>
<dbReference type="Proteomes" id="UP000601435">
    <property type="component" value="Unassembled WGS sequence"/>
</dbReference>
<feature type="transmembrane region" description="Helical" evidence="1">
    <location>
        <begin position="158"/>
        <end position="179"/>
    </location>
</feature>
<keyword evidence="1" id="KW-0812">Transmembrane</keyword>
<keyword evidence="3" id="KW-1185">Reference proteome</keyword>
<sequence>MRTVASWESLAVAGVTVHRDWLLVNSIFLGILMYCVFFFIHVSIHGKPQAETPKLESMDVRVSTDLSDADVRAVFGESVMLSRVAAFTWLSGRAVANLLYLSYNAFKTGKTLYTQRAWNLECKIVAYGEGVFALAFFFTILTNLIRPSKEVGVNQGRLNVRGALSALANFSILKCIPLVNPAKAMEVMSKLQATRYGPGFFLYAAAACYLILIMLPLALMAVLVKVSQLHFITQAVQWTPWDYFAFAFFINALAGIPGNVDHDRISAMFRLINAAEAETFERRYMLKVAEQLADSYGDWIGIVMLITMSPTDVCQLLNKGNRTQPLPEPTD</sequence>
<reference evidence="2" key="1">
    <citation type="submission" date="2021-02" db="EMBL/GenBank/DDBJ databases">
        <authorList>
            <person name="Dougan E. K."/>
            <person name="Rhodes N."/>
            <person name="Thang M."/>
            <person name="Chan C."/>
        </authorList>
    </citation>
    <scope>NUCLEOTIDE SEQUENCE</scope>
</reference>